<dbReference type="GO" id="GO:0008270">
    <property type="term" value="F:zinc ion binding"/>
    <property type="evidence" value="ECO:0007669"/>
    <property type="project" value="UniProtKB-UniRule"/>
</dbReference>
<evidence type="ECO:0000256" key="8">
    <source>
        <dbReference type="SAM" id="MobiDB-lite"/>
    </source>
</evidence>
<dbReference type="EC" id="2.1.3.15" evidence="7"/>
<organism evidence="10">
    <name type="scientific">Schnella trichosepala</name>
    <dbReference type="NCBI Taxonomy" id="1954645"/>
    <lineage>
        <taxon>Eukaryota</taxon>
        <taxon>Viridiplantae</taxon>
        <taxon>Streptophyta</taxon>
        <taxon>Embryophyta</taxon>
        <taxon>Tracheophyta</taxon>
        <taxon>Spermatophyta</taxon>
        <taxon>Magnoliopsida</taxon>
        <taxon>eudicotyledons</taxon>
        <taxon>Gunneridae</taxon>
        <taxon>Pentapetalae</taxon>
        <taxon>rosids</taxon>
        <taxon>fabids</taxon>
        <taxon>Fabales</taxon>
        <taxon>Fabaceae</taxon>
        <taxon>Cercidoideae</taxon>
        <taxon>Cercideae</taxon>
        <taxon>Bauhiniinae</taxon>
        <taxon>Schnella</taxon>
    </lineage>
</organism>
<feature type="binding site" evidence="7">
    <location>
        <position position="88"/>
    </location>
    <ligand>
        <name>Zn(2+)</name>
        <dbReference type="ChEBI" id="CHEBI:29105"/>
    </ligand>
</feature>
<keyword evidence="5 7" id="KW-0862">Zinc</keyword>
<dbReference type="GO" id="GO:0006633">
    <property type="term" value="P:fatty acid biosynthetic process"/>
    <property type="evidence" value="ECO:0007669"/>
    <property type="project" value="UniProtKB-KW"/>
</dbReference>
<comment type="function">
    <text evidence="7">Component of the acetyl coenzyme A carboxylase (ACC) complex. Biotin carboxylase (BC) catalyzes the carboxylation of biotin on its carrier protein (BCCP) and then the CO(2) group is transferred by the transcarboxylase to acetyl-CoA to form malonyl-CoA.</text>
</comment>
<keyword evidence="7" id="KW-0444">Lipid biosynthesis</keyword>
<evidence type="ECO:0000256" key="4">
    <source>
        <dbReference type="ARBA" id="ARBA00022771"/>
    </source>
</evidence>
<dbReference type="GO" id="GO:0009570">
    <property type="term" value="C:chloroplast stroma"/>
    <property type="evidence" value="ECO:0007669"/>
    <property type="project" value="UniProtKB-SubCell"/>
</dbReference>
<comment type="catalytic activity">
    <reaction evidence="7">
        <text>N(6)-carboxybiotinyl-L-lysyl-[protein] + acetyl-CoA = N(6)-biotinyl-L-lysyl-[protein] + malonyl-CoA</text>
        <dbReference type="Rhea" id="RHEA:54728"/>
        <dbReference type="Rhea" id="RHEA-COMP:10505"/>
        <dbReference type="Rhea" id="RHEA-COMP:10506"/>
        <dbReference type="ChEBI" id="CHEBI:57288"/>
        <dbReference type="ChEBI" id="CHEBI:57384"/>
        <dbReference type="ChEBI" id="CHEBI:83144"/>
        <dbReference type="ChEBI" id="CHEBI:83145"/>
        <dbReference type="EC" id="2.1.3.15"/>
    </reaction>
</comment>
<keyword evidence="4 7" id="KW-0863">Zinc-finger</keyword>
<protein>
    <recommendedName>
        <fullName evidence="7">Acetyl-coenzyme A carboxylase carboxyl transferase subunit beta, chloroplastic</fullName>
        <shortName evidence="7">ACCase subunit beta</shortName>
        <shortName evidence="7">Acetyl-CoA carboxylase carboxyltransferase subunit beta</shortName>
        <ecNumber evidence="7">2.1.3.15</ecNumber>
    </recommendedName>
</protein>
<dbReference type="Gene3D" id="3.90.226.10">
    <property type="entry name" value="2-enoyl-CoA Hydratase, Chain A, domain 1"/>
    <property type="match status" value="1"/>
</dbReference>
<comment type="pathway">
    <text evidence="7">Lipid metabolism; malonyl-CoA biosynthesis; malonyl-CoA from acetyl-CoA: step 1/1.</text>
</comment>
<comment type="subunit">
    <text evidence="1">Acetyl-CoA carboxylase is a heterohexamer composed of biotin carboxyl carrier protein, biotin carboxylase and 2 subunits each of ACCase subunit alpha and ACCase plastid-coded subunit beta (accD).</text>
</comment>
<dbReference type="Pfam" id="PF01039">
    <property type="entry name" value="Carboxyl_trans"/>
    <property type="match status" value="1"/>
</dbReference>
<keyword evidence="7" id="KW-0479">Metal-binding</keyword>
<dbReference type="InterPro" id="IPR011762">
    <property type="entry name" value="COA_CT_N"/>
</dbReference>
<dbReference type="PRINTS" id="PR01070">
    <property type="entry name" value="ACCCTRFRASEB"/>
</dbReference>
<evidence type="ECO:0000313" key="10">
    <source>
        <dbReference type="EMBL" id="AWB13039.1"/>
    </source>
</evidence>
<name>A0A2S0SU99_9FABA</name>
<dbReference type="GO" id="GO:0009317">
    <property type="term" value="C:acetyl-CoA carboxylase complex"/>
    <property type="evidence" value="ECO:0007669"/>
    <property type="project" value="InterPro"/>
</dbReference>
<evidence type="ECO:0000256" key="7">
    <source>
        <dbReference type="HAMAP-Rule" id="MF_01395"/>
    </source>
</evidence>
<keyword evidence="7" id="KW-0276">Fatty acid metabolism</keyword>
<evidence type="ECO:0000256" key="3">
    <source>
        <dbReference type="ARBA" id="ARBA00022741"/>
    </source>
</evidence>
<dbReference type="AlphaFoldDB" id="A0A2S0SU99"/>
<keyword evidence="10" id="KW-0934">Plastid</keyword>
<feature type="compositionally biased region" description="Acidic residues" evidence="8">
    <location>
        <begin position="146"/>
        <end position="175"/>
    </location>
</feature>
<reference evidence="10" key="2">
    <citation type="journal article" date="2018" name="Front. Plant Sci.">
        <title>Plastid Genome Evolution in the Early-Diverging Legume Subfamily Cercidoideae (Fabaceae).</title>
        <authorList>
            <person name="Wang Y.H."/>
            <person name="Wicke S."/>
            <person name="Wang H."/>
            <person name="Jin J.J."/>
            <person name="Chen S.Y."/>
            <person name="Zhang S.D."/>
            <person name="Li D.Z."/>
            <person name="Yi T.S."/>
        </authorList>
    </citation>
    <scope>NUCLEOTIDE SEQUENCE</scope>
</reference>
<keyword evidence="10" id="KW-0150">Chloroplast</keyword>
<dbReference type="GO" id="GO:0005524">
    <property type="term" value="F:ATP binding"/>
    <property type="evidence" value="ECO:0007669"/>
    <property type="project" value="UniProtKB-KW"/>
</dbReference>
<comment type="subunit">
    <text evidence="7">Acetyl-CoA carboxylase is a heterohexamer composed of biotin carboxyl carrier protein, biotin carboxylase and two subunits each of ACCase subunit alpha and ACCase plastid-coded subunit beta (accD).</text>
</comment>
<evidence type="ECO:0000256" key="2">
    <source>
        <dbReference type="ARBA" id="ARBA00022679"/>
    </source>
</evidence>
<dbReference type="RefSeq" id="YP_009486816.1">
    <property type="nucleotide sequence ID" value="NC_037766.1"/>
</dbReference>
<accession>A0A2S0SU99</accession>
<keyword evidence="7" id="KW-0443">Lipid metabolism</keyword>
<geneLocation type="chloroplast" evidence="10"/>
<gene>
    <name evidence="7 10" type="primary">accD</name>
</gene>
<dbReference type="EMBL" id="MF135599">
    <property type="protein sequence ID" value="AWB13039.1"/>
    <property type="molecule type" value="Genomic_DNA"/>
</dbReference>
<feature type="binding site" evidence="7">
    <location>
        <position position="85"/>
    </location>
    <ligand>
        <name>Zn(2+)</name>
        <dbReference type="ChEBI" id="CHEBI:29105"/>
    </ligand>
</feature>
<dbReference type="UniPathway" id="UPA00655">
    <property type="reaction ID" value="UER00711"/>
</dbReference>
<dbReference type="InterPro" id="IPR029045">
    <property type="entry name" value="ClpP/crotonase-like_dom_sf"/>
</dbReference>
<dbReference type="PANTHER" id="PTHR42995:SF5">
    <property type="entry name" value="ACETYL-COENZYME A CARBOXYLASE CARBOXYL TRANSFERASE SUBUNIT BETA, CHLOROPLASTIC"/>
    <property type="match status" value="1"/>
</dbReference>
<proteinExistence type="inferred from homology"/>
<evidence type="ECO:0000256" key="5">
    <source>
        <dbReference type="ARBA" id="ARBA00022833"/>
    </source>
</evidence>
<evidence type="ECO:0000256" key="1">
    <source>
        <dbReference type="ARBA" id="ARBA00011842"/>
    </source>
</evidence>
<keyword evidence="7" id="KW-0275">Fatty acid biosynthesis</keyword>
<comment type="subcellular location">
    <subcellularLocation>
        <location evidence="7">Plastid</location>
        <location evidence="7">Chloroplast stroma</location>
    </subcellularLocation>
</comment>
<dbReference type="InterPro" id="IPR034733">
    <property type="entry name" value="AcCoA_carboxyl_beta"/>
</dbReference>
<dbReference type="PANTHER" id="PTHR42995">
    <property type="entry name" value="ACETYL-COENZYME A CARBOXYLASE CARBOXYL TRANSFERASE SUBUNIT BETA, CHLOROPLASTIC"/>
    <property type="match status" value="1"/>
</dbReference>
<sequence>MIYINHSGCGLSSYNYNLRRKNMINRNHSDLSSSNVVNENVVNENVVSENVVNENVVSENVVNENVVSENDPNFTQKYKHLWIRCEMCEELNYKKLLKPKMFICEHCGFHLKMTSLDRIELLIDPDTWNPMDEDMVSLDPIQWDSSELDSSESDSSESDSGEFDSSEWDPIEWDSSEWNSSEWDSNEEESDSSELDSNEEESDSSELDSNEEESDSSELDSSESDSSESDSGESDSGEFDSNEEESYKDRIDYYQTTTGLTEAIQTGTGELNGLRVAIGVMDFHFVGGSMGSVVGEKITRLIEYANNHSLPLILVCASGGARMQEGSLSLMQMSKIASALYDYQVTKNLFYISVLTSPTTGGVTASFGMLGDVIIAEPQAYIAFAGKRVIEETLKVTVPEGSQEAENLKSKGTCDFIVPREFLKLTLDMIFKMHYFRNLKKNYFRNFKKKYFKK</sequence>
<comment type="similarity">
    <text evidence="7">Belongs to the AccD/PCCB family.</text>
</comment>
<dbReference type="HAMAP" id="MF_01395">
    <property type="entry name" value="AcetylCoA_CT_beta"/>
    <property type="match status" value="1"/>
</dbReference>
<keyword evidence="3 7" id="KW-0547">Nucleotide-binding</keyword>
<comment type="cofactor">
    <cofactor evidence="7">
        <name>Zn(2+)</name>
        <dbReference type="ChEBI" id="CHEBI:29105"/>
    </cofactor>
    <text evidence="7">Binds 1 zinc ion per subunit.</text>
</comment>
<dbReference type="GO" id="GO:2001295">
    <property type="term" value="P:malonyl-CoA biosynthetic process"/>
    <property type="evidence" value="ECO:0007669"/>
    <property type="project" value="UniProtKB-UniRule"/>
</dbReference>
<feature type="zinc finger region" description="C4-type" evidence="7">
    <location>
        <begin position="85"/>
        <end position="107"/>
    </location>
</feature>
<feature type="binding site" evidence="7">
    <location>
        <position position="104"/>
    </location>
    <ligand>
        <name>Zn(2+)</name>
        <dbReference type="ChEBI" id="CHEBI:29105"/>
    </ligand>
</feature>
<feature type="domain" description="CoA carboxyltransferase N-terminal" evidence="9">
    <location>
        <begin position="81"/>
        <end position="449"/>
    </location>
</feature>
<dbReference type="GO" id="GO:0003989">
    <property type="term" value="F:acetyl-CoA carboxylase activity"/>
    <property type="evidence" value="ECO:0007669"/>
    <property type="project" value="InterPro"/>
</dbReference>
<keyword evidence="2 7" id="KW-0808">Transferase</keyword>
<keyword evidence="6 7" id="KW-0067">ATP-binding</keyword>
<evidence type="ECO:0000256" key="6">
    <source>
        <dbReference type="ARBA" id="ARBA00022840"/>
    </source>
</evidence>
<feature type="region of interest" description="Disordered" evidence="8">
    <location>
        <begin position="144"/>
        <end position="247"/>
    </location>
</feature>
<reference evidence="10" key="1">
    <citation type="submission" date="2017-05" db="EMBL/GenBank/DDBJ databases">
        <authorList>
            <person name="Song R."/>
            <person name="Chenine A.L."/>
            <person name="Ruprecht R.M."/>
        </authorList>
    </citation>
    <scope>NUCLEOTIDE SEQUENCE</scope>
</reference>
<dbReference type="InterPro" id="IPR000438">
    <property type="entry name" value="Acetyl_CoA_COase_Trfase_b_su"/>
</dbReference>
<dbReference type="PROSITE" id="PS50980">
    <property type="entry name" value="COA_CT_NTER"/>
    <property type="match status" value="1"/>
</dbReference>
<feature type="compositionally biased region" description="Acidic residues" evidence="8">
    <location>
        <begin position="184"/>
        <end position="244"/>
    </location>
</feature>
<feature type="binding site" evidence="7">
    <location>
        <position position="107"/>
    </location>
    <ligand>
        <name>Zn(2+)</name>
        <dbReference type="ChEBI" id="CHEBI:29105"/>
    </ligand>
</feature>
<dbReference type="GeneID" id="36939872"/>
<dbReference type="SUPFAM" id="SSF52096">
    <property type="entry name" value="ClpP/crotonase"/>
    <property type="match status" value="2"/>
</dbReference>
<evidence type="ECO:0000259" key="9">
    <source>
        <dbReference type="PROSITE" id="PS50980"/>
    </source>
</evidence>
<dbReference type="GO" id="GO:0016743">
    <property type="term" value="F:carboxyl- or carbamoyltransferase activity"/>
    <property type="evidence" value="ECO:0007669"/>
    <property type="project" value="UniProtKB-UniRule"/>
</dbReference>